<evidence type="ECO:0000256" key="1">
    <source>
        <dbReference type="ARBA" id="ARBA00036390"/>
    </source>
</evidence>
<comment type="catalytic activity">
    <reaction evidence="2">
        <text>uridine(2604) in 23S rRNA = pseudouridine(2604) in 23S rRNA</text>
        <dbReference type="Rhea" id="RHEA:38875"/>
        <dbReference type="Rhea" id="RHEA-COMP:10093"/>
        <dbReference type="Rhea" id="RHEA-COMP:10094"/>
        <dbReference type="ChEBI" id="CHEBI:65314"/>
        <dbReference type="ChEBI" id="CHEBI:65315"/>
        <dbReference type="EC" id="5.4.99.21"/>
    </reaction>
</comment>
<dbReference type="Gene3D" id="3.30.2350.10">
    <property type="entry name" value="Pseudouridine synthase"/>
    <property type="match status" value="1"/>
</dbReference>
<reference evidence="12" key="1">
    <citation type="submission" date="2016-10" db="EMBL/GenBank/DDBJ databases">
        <authorList>
            <person name="Varghese N."/>
            <person name="Submissions S."/>
        </authorList>
    </citation>
    <scope>NUCLEOTIDE SEQUENCE [LARGE SCALE GENOMIC DNA]</scope>
    <source>
        <strain evidence="12">LMG 25555</strain>
    </source>
</reference>
<evidence type="ECO:0000313" key="12">
    <source>
        <dbReference type="EMBL" id="SEE72851.1"/>
    </source>
</evidence>
<evidence type="ECO:0000256" key="3">
    <source>
        <dbReference type="ARBA" id="ARBA00038922"/>
    </source>
</evidence>
<accession>A0A0J6GIL5</accession>
<evidence type="ECO:0000259" key="11">
    <source>
        <dbReference type="SMART" id="SM00363"/>
    </source>
</evidence>
<keyword evidence="13" id="KW-1185">Reference proteome</keyword>
<dbReference type="RefSeq" id="WP_048358952.1">
    <property type="nucleotide sequence ID" value="NZ_FNUD01000002.1"/>
</dbReference>
<evidence type="ECO:0000256" key="2">
    <source>
        <dbReference type="ARBA" id="ARBA00036535"/>
    </source>
</evidence>
<dbReference type="SUPFAM" id="SSF55174">
    <property type="entry name" value="Alpha-L RNA-binding motif"/>
    <property type="match status" value="1"/>
</dbReference>
<evidence type="ECO:0000256" key="9">
    <source>
        <dbReference type="ARBA" id="ARBA00043147"/>
    </source>
</evidence>
<evidence type="ECO:0000256" key="8">
    <source>
        <dbReference type="ARBA" id="ARBA00042890"/>
    </source>
</evidence>
<organism evidence="12 13">
    <name type="scientific">Pseudomonas deceptionensis</name>
    <dbReference type="NCBI Taxonomy" id="882211"/>
    <lineage>
        <taxon>Bacteria</taxon>
        <taxon>Pseudomonadati</taxon>
        <taxon>Pseudomonadota</taxon>
        <taxon>Gammaproteobacteria</taxon>
        <taxon>Pseudomonadales</taxon>
        <taxon>Pseudomonadaceae</taxon>
        <taxon>Pseudomonas</taxon>
    </lineage>
</organism>
<sequence length="236" mass="26263">MSEPIRLSKRLIELVGCSRREAELFIEGGWVTVDGEVIDEPQFKIDNQKVELDPQAKATAPEPVTILLNAPAGIDTDSALALIGPETLSEEHRYGKRPLKGHFLRLSVGNELQANASGLLVFTQDWKIVRKLTADATKIEQEYVVEVSGEMAPHGLNRLNHGMTYKGRELPAVKASWQSENRLRFAMKNPQPGVIALFCQAVGLTVISMRRIRIGGVSMGKLPVGQWRYMTTKEKF</sequence>
<dbReference type="AlphaFoldDB" id="A0A0J6GIL5"/>
<feature type="domain" description="RNA-binding S4" evidence="11">
    <location>
        <begin position="5"/>
        <end position="65"/>
    </location>
</feature>
<comment type="caution">
    <text evidence="12">The sequence shown here is derived from an EMBL/GenBank/DDBJ whole genome shotgun (WGS) entry which is preliminary data.</text>
</comment>
<name>A0A0J6GIL5_PSEDM</name>
<dbReference type="InterPro" id="IPR050343">
    <property type="entry name" value="RsuA_PseudoU_synthase"/>
</dbReference>
<dbReference type="CDD" id="cd00165">
    <property type="entry name" value="S4"/>
    <property type="match status" value="1"/>
</dbReference>
<dbReference type="PROSITE" id="PS50889">
    <property type="entry name" value="S4"/>
    <property type="match status" value="1"/>
</dbReference>
<dbReference type="GO" id="GO:0001522">
    <property type="term" value="P:pseudouridine synthesis"/>
    <property type="evidence" value="ECO:0007669"/>
    <property type="project" value="InterPro"/>
</dbReference>
<keyword evidence="10" id="KW-0694">RNA-binding</keyword>
<evidence type="ECO:0000313" key="13">
    <source>
        <dbReference type="Proteomes" id="UP000183613"/>
    </source>
</evidence>
<dbReference type="SUPFAM" id="SSF55120">
    <property type="entry name" value="Pseudouridine synthase"/>
    <property type="match status" value="1"/>
</dbReference>
<dbReference type="InterPro" id="IPR020103">
    <property type="entry name" value="PsdUridine_synth_cat_dom_sf"/>
</dbReference>
<evidence type="ECO:0000256" key="5">
    <source>
        <dbReference type="ARBA" id="ARBA00041420"/>
    </source>
</evidence>
<dbReference type="EMBL" id="FNUD01000002">
    <property type="protein sequence ID" value="SEE72851.1"/>
    <property type="molecule type" value="Genomic_DNA"/>
</dbReference>
<dbReference type="OrthoDB" id="9807213at2"/>
<evidence type="ECO:0000256" key="4">
    <source>
        <dbReference type="ARBA" id="ARBA00039989"/>
    </source>
</evidence>
<dbReference type="GO" id="GO:0003723">
    <property type="term" value="F:RNA binding"/>
    <property type="evidence" value="ECO:0007669"/>
    <property type="project" value="UniProtKB-KW"/>
</dbReference>
<dbReference type="GO" id="GO:0160138">
    <property type="term" value="F:23S rRNA pseudouridine(2604) synthase activity"/>
    <property type="evidence" value="ECO:0007669"/>
    <property type="project" value="UniProtKB-EC"/>
</dbReference>
<evidence type="ECO:0000256" key="10">
    <source>
        <dbReference type="PROSITE-ProRule" id="PRU00182"/>
    </source>
</evidence>
<dbReference type="CDD" id="cd02555">
    <property type="entry name" value="PSSA_1"/>
    <property type="match status" value="1"/>
</dbReference>
<gene>
    <name evidence="12" type="ORF">SAMN04489800_1932</name>
</gene>
<dbReference type="PANTHER" id="PTHR47683">
    <property type="entry name" value="PSEUDOURIDINE SYNTHASE FAMILY PROTEIN-RELATED"/>
    <property type="match status" value="1"/>
</dbReference>
<dbReference type="PATRIC" id="fig|882211.3.peg.1118"/>
<comment type="catalytic activity">
    <reaction evidence="1">
        <text>uridine(35) in tRNA(Tyr) = pseudouridine(35) in tRNA(Tyr)</text>
        <dbReference type="Rhea" id="RHEA:60556"/>
        <dbReference type="Rhea" id="RHEA-COMP:15607"/>
        <dbReference type="Rhea" id="RHEA-COMP:15608"/>
        <dbReference type="ChEBI" id="CHEBI:65314"/>
        <dbReference type="ChEBI" id="CHEBI:65315"/>
    </reaction>
</comment>
<dbReference type="GO" id="GO:0006396">
    <property type="term" value="P:RNA processing"/>
    <property type="evidence" value="ECO:0007669"/>
    <property type="project" value="UniProtKB-ARBA"/>
</dbReference>
<proteinExistence type="predicted"/>
<dbReference type="SMART" id="SM00363">
    <property type="entry name" value="S4"/>
    <property type="match status" value="1"/>
</dbReference>
<dbReference type="InterPro" id="IPR002942">
    <property type="entry name" value="S4_RNA-bd"/>
</dbReference>
<dbReference type="Pfam" id="PF01479">
    <property type="entry name" value="S4"/>
    <property type="match status" value="1"/>
</dbReference>
<dbReference type="Gene3D" id="3.10.290.10">
    <property type="entry name" value="RNA-binding S4 domain"/>
    <property type="match status" value="1"/>
</dbReference>
<dbReference type="InterPro" id="IPR036986">
    <property type="entry name" value="S4_RNA-bd_sf"/>
</dbReference>
<dbReference type="PANTHER" id="PTHR47683:SF2">
    <property type="entry name" value="RNA-BINDING S4 DOMAIN-CONTAINING PROTEIN"/>
    <property type="match status" value="1"/>
</dbReference>
<dbReference type="EC" id="5.4.99.21" evidence="3"/>
<evidence type="ECO:0000256" key="7">
    <source>
        <dbReference type="ARBA" id="ARBA00042843"/>
    </source>
</evidence>
<evidence type="ECO:0000256" key="6">
    <source>
        <dbReference type="ARBA" id="ARBA00041697"/>
    </source>
</evidence>
<dbReference type="Proteomes" id="UP000183613">
    <property type="component" value="Unassembled WGS sequence"/>
</dbReference>
<protein>
    <recommendedName>
        <fullName evidence="4">Dual-specificity RNA pseudouridine synthase RluF</fullName>
        <ecNumber evidence="3">5.4.99.21</ecNumber>
    </recommendedName>
    <alternativeName>
        <fullName evidence="6">23S rRNA pseudouridine(2604) synthase</fullName>
    </alternativeName>
    <alternativeName>
        <fullName evidence="8">Ribosomal large subunit pseudouridine synthase F</fullName>
    </alternativeName>
    <alternativeName>
        <fullName evidence="7">rRNA pseudouridylate synthase F</fullName>
    </alternativeName>
    <alternativeName>
        <fullName evidence="9">rRNA-uridine isomerase F</fullName>
    </alternativeName>
    <alternativeName>
        <fullName evidence="5">tRNA(Tyr) pseudouridine(35) synthase</fullName>
    </alternativeName>
</protein>